<dbReference type="PROSITE" id="PS50967">
    <property type="entry name" value="HRDC"/>
    <property type="match status" value="1"/>
</dbReference>
<organism evidence="1 2">
    <name type="scientific">Gimesia maris</name>
    <dbReference type="NCBI Taxonomy" id="122"/>
    <lineage>
        <taxon>Bacteria</taxon>
        <taxon>Pseudomonadati</taxon>
        <taxon>Planctomycetota</taxon>
        <taxon>Planctomycetia</taxon>
        <taxon>Planctomycetales</taxon>
        <taxon>Planctomycetaceae</taxon>
        <taxon>Gimesia</taxon>
    </lineage>
</organism>
<sequence>MSSPLIVQQSEFIALCDQIRDAGIVAFDTEFVSEFTYRPELSLLQFAVNGQAVAVDPYEMDDLSPWWDIMTDDDTIIVVHGGREEVRFCRHFSGKKPRKLVDLQIAEGLRSRSFPISYTALVARVLNEKAGSKETRTDWRRRPLTQQQIKYALDDVKFVLKIWKIQEKELIDLGRLDWAEAEFQRMIDEVDSEFHRENWRRVSGLHKLKPRELAIVRELFDWRDEVAQEKNQPARRILRDDLLIELARRKPATPQDLTATRDLNRKNMFKLAPEVVQRIAKAQQTPNDQLPQLMENPNTQQNQDEQVIGKLLGIALANRCAEMNVSQTLVGTSADLRHLVRYHVYKEISDERPRLMAGWRAEVCGDLLTDVLDGKISMRVADPESDHPLHFERLS</sequence>
<accession>A0A3D3RG74</accession>
<dbReference type="SUPFAM" id="SSF47819">
    <property type="entry name" value="HRDC-like"/>
    <property type="match status" value="2"/>
</dbReference>
<dbReference type="InterPro" id="IPR012337">
    <property type="entry name" value="RNaseH-like_sf"/>
</dbReference>
<dbReference type="RefSeq" id="WP_154901507.1">
    <property type="nucleotide sequence ID" value="NZ_CAXAST010000005.1"/>
</dbReference>
<dbReference type="GO" id="GO:0000166">
    <property type="term" value="F:nucleotide binding"/>
    <property type="evidence" value="ECO:0007669"/>
    <property type="project" value="InterPro"/>
</dbReference>
<dbReference type="InterPro" id="IPR051086">
    <property type="entry name" value="RNase_D-like"/>
</dbReference>
<dbReference type="PANTHER" id="PTHR47649">
    <property type="entry name" value="RIBONUCLEASE D"/>
    <property type="match status" value="1"/>
</dbReference>
<dbReference type="InterPro" id="IPR044876">
    <property type="entry name" value="HRDC_dom_sf"/>
</dbReference>
<dbReference type="EMBL" id="DQAY01000211">
    <property type="protein sequence ID" value="HCO27833.1"/>
    <property type="molecule type" value="Genomic_DNA"/>
</dbReference>
<dbReference type="SUPFAM" id="SSF53098">
    <property type="entry name" value="Ribonuclease H-like"/>
    <property type="match status" value="1"/>
</dbReference>
<dbReference type="InterPro" id="IPR002562">
    <property type="entry name" value="3'-5'_exonuclease_dom"/>
</dbReference>
<dbReference type="Pfam" id="PF01612">
    <property type="entry name" value="DNA_pol_A_exo1"/>
    <property type="match status" value="1"/>
</dbReference>
<dbReference type="GO" id="GO:0008408">
    <property type="term" value="F:3'-5' exonuclease activity"/>
    <property type="evidence" value="ECO:0007669"/>
    <property type="project" value="InterPro"/>
</dbReference>
<dbReference type="Gene3D" id="3.30.420.10">
    <property type="entry name" value="Ribonuclease H-like superfamily/Ribonuclease H"/>
    <property type="match status" value="1"/>
</dbReference>
<dbReference type="GO" id="GO:0003676">
    <property type="term" value="F:nucleic acid binding"/>
    <property type="evidence" value="ECO:0007669"/>
    <property type="project" value="InterPro"/>
</dbReference>
<dbReference type="InterPro" id="IPR010997">
    <property type="entry name" value="HRDC-like_sf"/>
</dbReference>
<dbReference type="AlphaFoldDB" id="A0A3D3RG74"/>
<gene>
    <name evidence="1" type="ORF">DIT97_34365</name>
</gene>
<evidence type="ECO:0000313" key="1">
    <source>
        <dbReference type="EMBL" id="HCO27833.1"/>
    </source>
</evidence>
<name>A0A3D3RG74_9PLAN</name>
<dbReference type="InterPro" id="IPR002121">
    <property type="entry name" value="HRDC_dom"/>
</dbReference>
<dbReference type="Proteomes" id="UP000263642">
    <property type="component" value="Unassembled WGS sequence"/>
</dbReference>
<dbReference type="InterPro" id="IPR036397">
    <property type="entry name" value="RNaseH_sf"/>
</dbReference>
<dbReference type="SMART" id="SM00341">
    <property type="entry name" value="HRDC"/>
    <property type="match status" value="1"/>
</dbReference>
<reference evidence="1 2" key="1">
    <citation type="journal article" date="2018" name="Nat. Biotechnol.">
        <title>A standardized bacterial taxonomy based on genome phylogeny substantially revises the tree of life.</title>
        <authorList>
            <person name="Parks D.H."/>
            <person name="Chuvochina M."/>
            <person name="Waite D.W."/>
            <person name="Rinke C."/>
            <person name="Skarshewski A."/>
            <person name="Chaumeil P.A."/>
            <person name="Hugenholtz P."/>
        </authorList>
    </citation>
    <scope>NUCLEOTIDE SEQUENCE [LARGE SCALE GENOMIC DNA]</scope>
    <source>
        <strain evidence="1">UBA9375</strain>
    </source>
</reference>
<dbReference type="Gene3D" id="1.10.150.80">
    <property type="entry name" value="HRDC domain"/>
    <property type="match status" value="2"/>
</dbReference>
<dbReference type="GO" id="GO:0006139">
    <property type="term" value="P:nucleobase-containing compound metabolic process"/>
    <property type="evidence" value="ECO:0007669"/>
    <property type="project" value="InterPro"/>
</dbReference>
<dbReference type="PANTHER" id="PTHR47649:SF1">
    <property type="entry name" value="RIBONUCLEASE D"/>
    <property type="match status" value="1"/>
</dbReference>
<accession>A0A517XK17</accession>
<evidence type="ECO:0000313" key="2">
    <source>
        <dbReference type="Proteomes" id="UP000263642"/>
    </source>
</evidence>
<dbReference type="SMART" id="SM00474">
    <property type="entry name" value="35EXOc"/>
    <property type="match status" value="1"/>
</dbReference>
<dbReference type="CDD" id="cd06142">
    <property type="entry name" value="RNaseD_exo"/>
    <property type="match status" value="1"/>
</dbReference>
<comment type="caution">
    <text evidence="1">The sequence shown here is derived from an EMBL/GenBank/DDBJ whole genome shotgun (WGS) entry which is preliminary data.</text>
</comment>
<proteinExistence type="predicted"/>
<dbReference type="Pfam" id="PF00570">
    <property type="entry name" value="HRDC"/>
    <property type="match status" value="1"/>
</dbReference>
<protein>
    <submittedName>
        <fullName evidence="1">Ribonuclease D</fullName>
    </submittedName>
</protein>